<organism evidence="1 2">
    <name type="scientific">Paenibacillus agricola</name>
    <dbReference type="NCBI Taxonomy" id="2716264"/>
    <lineage>
        <taxon>Bacteria</taxon>
        <taxon>Bacillati</taxon>
        <taxon>Bacillota</taxon>
        <taxon>Bacilli</taxon>
        <taxon>Bacillales</taxon>
        <taxon>Paenibacillaceae</taxon>
        <taxon>Paenibacillus</taxon>
    </lineage>
</organism>
<name>A0ABX0J1U5_9BACL</name>
<dbReference type="Gene3D" id="3.90.180.10">
    <property type="entry name" value="Medium-chain alcohol dehydrogenases, catalytic domain"/>
    <property type="match status" value="1"/>
</dbReference>
<gene>
    <name evidence="1" type="ORF">G9U52_03300</name>
</gene>
<evidence type="ECO:0000313" key="1">
    <source>
        <dbReference type="EMBL" id="NHN28857.1"/>
    </source>
</evidence>
<evidence type="ECO:0008006" key="3">
    <source>
        <dbReference type="Google" id="ProtNLM"/>
    </source>
</evidence>
<dbReference type="SUPFAM" id="SSF50129">
    <property type="entry name" value="GroES-like"/>
    <property type="match status" value="1"/>
</dbReference>
<keyword evidence="2" id="KW-1185">Reference proteome</keyword>
<evidence type="ECO:0000313" key="2">
    <source>
        <dbReference type="Proteomes" id="UP001165962"/>
    </source>
</evidence>
<sequence length="60" mass="6865">MRQRHIAKEPRICTYENYDKRPLKVNEVRVMEVGSGVTRFVVGDRVCGYGVVAEKQVVPT</sequence>
<proteinExistence type="predicted"/>
<comment type="caution">
    <text evidence="1">The sequence shown here is derived from an EMBL/GenBank/DDBJ whole genome shotgun (WGS) entry which is preliminary data.</text>
</comment>
<reference evidence="1" key="1">
    <citation type="submission" date="2020-03" db="EMBL/GenBank/DDBJ databases">
        <title>Draft sequencing of Paenibacilllus sp. S3N08.</title>
        <authorList>
            <person name="Kim D.-U."/>
        </authorList>
    </citation>
    <scope>NUCLEOTIDE SEQUENCE</scope>
    <source>
        <strain evidence="1">S3N08</strain>
    </source>
</reference>
<accession>A0ABX0J1U5</accession>
<dbReference type="Proteomes" id="UP001165962">
    <property type="component" value="Unassembled WGS sequence"/>
</dbReference>
<dbReference type="EMBL" id="JAAOIW010000001">
    <property type="protein sequence ID" value="NHN28857.1"/>
    <property type="molecule type" value="Genomic_DNA"/>
</dbReference>
<protein>
    <recommendedName>
        <fullName evidence="3">Alcohol dehydrogenase N-terminal domain-containing protein</fullName>
    </recommendedName>
</protein>
<dbReference type="InterPro" id="IPR011032">
    <property type="entry name" value="GroES-like_sf"/>
</dbReference>
<dbReference type="RefSeq" id="WP_166146079.1">
    <property type="nucleotide sequence ID" value="NZ_JAAOIW010000001.1"/>
</dbReference>